<feature type="compositionally biased region" description="Polar residues" evidence="1">
    <location>
        <begin position="260"/>
        <end position="277"/>
    </location>
</feature>
<feature type="compositionally biased region" description="Low complexity" evidence="1">
    <location>
        <begin position="778"/>
        <end position="795"/>
    </location>
</feature>
<organism evidence="2 3">
    <name type="scientific">Lophiotrema nucula</name>
    <dbReference type="NCBI Taxonomy" id="690887"/>
    <lineage>
        <taxon>Eukaryota</taxon>
        <taxon>Fungi</taxon>
        <taxon>Dikarya</taxon>
        <taxon>Ascomycota</taxon>
        <taxon>Pezizomycotina</taxon>
        <taxon>Dothideomycetes</taxon>
        <taxon>Pleosporomycetidae</taxon>
        <taxon>Pleosporales</taxon>
        <taxon>Lophiotremataceae</taxon>
        <taxon>Lophiotrema</taxon>
    </lineage>
</organism>
<feature type="region of interest" description="Disordered" evidence="1">
    <location>
        <begin position="834"/>
        <end position="882"/>
    </location>
</feature>
<dbReference type="OrthoDB" id="1022638at2759"/>
<feature type="region of interest" description="Disordered" evidence="1">
    <location>
        <begin position="747"/>
        <end position="821"/>
    </location>
</feature>
<dbReference type="Gene3D" id="3.30.710.10">
    <property type="entry name" value="Potassium Channel Kv1.1, Chain A"/>
    <property type="match status" value="1"/>
</dbReference>
<evidence type="ECO:0000313" key="2">
    <source>
        <dbReference type="EMBL" id="KAF2122014.1"/>
    </source>
</evidence>
<dbReference type="InterPro" id="IPR011333">
    <property type="entry name" value="SKP1/BTB/POZ_sf"/>
</dbReference>
<feature type="compositionally biased region" description="Low complexity" evidence="1">
    <location>
        <begin position="855"/>
        <end position="874"/>
    </location>
</feature>
<feature type="compositionally biased region" description="Basic residues" evidence="1">
    <location>
        <begin position="234"/>
        <end position="251"/>
    </location>
</feature>
<keyword evidence="3" id="KW-1185">Reference proteome</keyword>
<evidence type="ECO:0000313" key="3">
    <source>
        <dbReference type="Proteomes" id="UP000799770"/>
    </source>
</evidence>
<feature type="compositionally biased region" description="Polar residues" evidence="1">
    <location>
        <begin position="53"/>
        <end position="68"/>
    </location>
</feature>
<dbReference type="EMBL" id="ML977311">
    <property type="protein sequence ID" value="KAF2122014.1"/>
    <property type="molecule type" value="Genomic_DNA"/>
</dbReference>
<name>A0A6A5ZSP2_9PLEO</name>
<feature type="region of interest" description="Disordered" evidence="1">
    <location>
        <begin position="39"/>
        <end position="68"/>
    </location>
</feature>
<dbReference type="Proteomes" id="UP000799770">
    <property type="component" value="Unassembled WGS sequence"/>
</dbReference>
<evidence type="ECO:0008006" key="4">
    <source>
        <dbReference type="Google" id="ProtNLM"/>
    </source>
</evidence>
<proteinExistence type="predicted"/>
<accession>A0A6A5ZSP2</accession>
<dbReference type="PANTHER" id="PTHR47843:SF2">
    <property type="entry name" value="BTB DOMAIN-CONTAINING PROTEIN"/>
    <property type="match status" value="1"/>
</dbReference>
<dbReference type="AlphaFoldDB" id="A0A6A5ZSP2"/>
<reference evidence="2" key="1">
    <citation type="journal article" date="2020" name="Stud. Mycol.">
        <title>101 Dothideomycetes genomes: a test case for predicting lifestyles and emergence of pathogens.</title>
        <authorList>
            <person name="Haridas S."/>
            <person name="Albert R."/>
            <person name="Binder M."/>
            <person name="Bloem J."/>
            <person name="Labutti K."/>
            <person name="Salamov A."/>
            <person name="Andreopoulos B."/>
            <person name="Baker S."/>
            <person name="Barry K."/>
            <person name="Bills G."/>
            <person name="Bluhm B."/>
            <person name="Cannon C."/>
            <person name="Castanera R."/>
            <person name="Culley D."/>
            <person name="Daum C."/>
            <person name="Ezra D."/>
            <person name="Gonzalez J."/>
            <person name="Henrissat B."/>
            <person name="Kuo A."/>
            <person name="Liang C."/>
            <person name="Lipzen A."/>
            <person name="Lutzoni F."/>
            <person name="Magnuson J."/>
            <person name="Mondo S."/>
            <person name="Nolan M."/>
            <person name="Ohm R."/>
            <person name="Pangilinan J."/>
            <person name="Park H.-J."/>
            <person name="Ramirez L."/>
            <person name="Alfaro M."/>
            <person name="Sun H."/>
            <person name="Tritt A."/>
            <person name="Yoshinaga Y."/>
            <person name="Zwiers L.-H."/>
            <person name="Turgeon B."/>
            <person name="Goodwin S."/>
            <person name="Spatafora J."/>
            <person name="Crous P."/>
            <person name="Grigoriev I."/>
        </authorList>
    </citation>
    <scope>NUCLEOTIDE SEQUENCE</scope>
    <source>
        <strain evidence="2">CBS 627.86</strain>
    </source>
</reference>
<protein>
    <recommendedName>
        <fullName evidence="4">BTB domain-containing protein</fullName>
    </recommendedName>
</protein>
<sequence length="882" mass="98218">MGKIQEVQHGRSCDALAEFFPADDPSSPNTNKTSILFLAPTDSKASEPKKSRGNNNVPSSRTVGSNANTSSRLLKIPSELRNRIFKFALTYDDPLVCRIDGTEVQCSKLCRNLAKAIEPSIKSMTPEEAAKVLPIRMKLTYNASCCPKLYPSDNDEDEANQLKYVCRQLYQETRGLELELNTIVFVSPKDDWDLDLAIPCGCFLLGISNAAKRRISKIVFLYKLPEDTEEKQEKRKKKNKARNEKRKQKKKDAKDKTETLEQQPVPVQQESYANNSGEPRVSDAARDILRPEDLPRHIEKAMTEAHWKIVADFCRNHPSATVYDYHCLTEYSVAKILGFGLYWQMRFRGDVTDKCHEFYRARLIEWWPKTDFLSPEVGMFRNIPNFRMFLNGEFKEDEFRAACLSEKTLQDNRFVGLLVQDEEGVDTWVKEIKEWFVGGQVIRAPGSKQKHRQHPVVRTALFDFIDTINGYQGHVTSSLFCDTPIIKVIVGSEKKELSVYERLIVQRSKFFANALRGDRWTEAQEKTVTLPEDDPVIVGAYIEFIFPGAKLVLPSMAFKDVCVLGTEKSVACIQENLVYLCDLYVLARKLMDEKTSELLLGEMKRTARRDAPPLTAITTIYDGTTTGDPARAIIVEAFQKFGNSEDINWDYEHGPPVDFLQELSANLMKSNRELEKKNLIARKRSTIDLTEDEKENPAPRPLNILQQPRMSAWAAPGVPVPNSSSGPGTSSAFSSFLAGLPLLNLGPTNGTASNTPANSTPGSRNNPLGGARRNVLLTATSSTAASNTPANSTTASRKKTPGSARRSIHRAGGGHDVDTTPIPLAAARLNLRTNATSDSSLRRSGLRPRTAVGDASTATTAGATAPAPLPASLGVRKRRREE</sequence>
<gene>
    <name evidence="2" type="ORF">BDV96DRAFT_593954</name>
</gene>
<dbReference type="PANTHER" id="PTHR47843">
    <property type="entry name" value="BTB DOMAIN-CONTAINING PROTEIN-RELATED"/>
    <property type="match status" value="1"/>
</dbReference>
<feature type="compositionally biased region" description="Polar residues" evidence="1">
    <location>
        <begin position="752"/>
        <end position="766"/>
    </location>
</feature>
<feature type="region of interest" description="Disordered" evidence="1">
    <location>
        <begin position="230"/>
        <end position="282"/>
    </location>
</feature>
<evidence type="ECO:0000256" key="1">
    <source>
        <dbReference type="SAM" id="MobiDB-lite"/>
    </source>
</evidence>